<dbReference type="GO" id="GO:0005886">
    <property type="term" value="C:plasma membrane"/>
    <property type="evidence" value="ECO:0007669"/>
    <property type="project" value="UniProtKB-SubCell"/>
</dbReference>
<dbReference type="InterPro" id="IPR003598">
    <property type="entry name" value="Ig_sub2"/>
</dbReference>
<evidence type="ECO:0000256" key="16">
    <source>
        <dbReference type="SAM" id="Phobius"/>
    </source>
</evidence>
<feature type="transmembrane region" description="Helical" evidence="16">
    <location>
        <begin position="334"/>
        <end position="357"/>
    </location>
</feature>
<dbReference type="PROSITE" id="PS50835">
    <property type="entry name" value="IG_LIKE"/>
    <property type="match status" value="3"/>
</dbReference>
<dbReference type="Proteomes" id="UP000288216">
    <property type="component" value="Unassembled WGS sequence"/>
</dbReference>
<dbReference type="Pfam" id="PF08205">
    <property type="entry name" value="C2-set_2"/>
    <property type="match status" value="1"/>
</dbReference>
<keyword evidence="8" id="KW-0130">Cell adhesion</keyword>
<dbReference type="GO" id="GO:0007157">
    <property type="term" value="P:heterophilic cell-cell adhesion via plasma membrane cell adhesion molecules"/>
    <property type="evidence" value="ECO:0007669"/>
    <property type="project" value="TreeGrafter"/>
</dbReference>
<name>A0A401Q322_SCYTO</name>
<keyword evidence="5 16" id="KW-0812">Transmembrane</keyword>
<evidence type="ECO:0000256" key="11">
    <source>
        <dbReference type="ARBA" id="ARBA00023136"/>
    </source>
</evidence>
<dbReference type="PANTHER" id="PTHR23277:SF108">
    <property type="entry name" value="FASCICLIN-3"/>
    <property type="match status" value="1"/>
</dbReference>
<evidence type="ECO:0000256" key="2">
    <source>
        <dbReference type="ARBA" id="ARBA00004536"/>
    </source>
</evidence>
<keyword evidence="9" id="KW-0965">Cell junction</keyword>
<feature type="domain" description="Ig-like" evidence="18">
    <location>
        <begin position="21"/>
        <end position="130"/>
    </location>
</feature>
<sequence length="416" mass="45537">MSLVGYVLFLQLVFFTVRVTPKIQIGDLIAGNAGEELKLPCHFPGYHTNVNVVQVVWLKQASPKAETLAVYNPIFGTNYPTTPGRITFHNESSQNCILRIDPLELADEGLYSCEVNVFPTGTHESHINLTVLVKPTIGVVAVPADTRMAEALVATCTAANGKPAADITWMAKVPGTVTSRLTHHPNRTITITSQYRITPNRKANRETLTCLVSHKALRDPVSSVVTLSVQYPPEVSITGYDGNWHINRRNVSLSCIAEANPPATAYHWTMTKGPVSETARAEGKHLYIEQVDYSVNGTWVCEATNVLGKGNGEVTVVVSEVDSLNAGKPFGSTIVYVTIGTVVGILFITAFLSYVIVKKRQRTEDTKAETKPPPAKQRNHITVFATLNLNVVDSLNYTRRENCEAEATVNTDVHIN</sequence>
<reference evidence="19 20" key="1">
    <citation type="journal article" date="2018" name="Nat. Ecol. Evol.">
        <title>Shark genomes provide insights into elasmobranch evolution and the origin of vertebrates.</title>
        <authorList>
            <person name="Hara Y"/>
            <person name="Yamaguchi K"/>
            <person name="Onimaru K"/>
            <person name="Kadota M"/>
            <person name="Koyanagi M"/>
            <person name="Keeley SD"/>
            <person name="Tatsumi K"/>
            <person name="Tanaka K"/>
            <person name="Motone F"/>
            <person name="Kageyama Y"/>
            <person name="Nozu R"/>
            <person name="Adachi N"/>
            <person name="Nishimura O"/>
            <person name="Nakagawa R"/>
            <person name="Tanegashima C"/>
            <person name="Kiyatake I"/>
            <person name="Matsumoto R"/>
            <person name="Murakumo K"/>
            <person name="Nishida K"/>
            <person name="Terakita A"/>
            <person name="Kuratani S"/>
            <person name="Sato K"/>
            <person name="Hyodo S Kuraku.S."/>
        </authorList>
    </citation>
    <scope>NUCLEOTIDE SEQUENCE [LARGE SCALE GENOMIC DNA]</scope>
</reference>
<evidence type="ECO:0000256" key="9">
    <source>
        <dbReference type="ARBA" id="ARBA00022949"/>
    </source>
</evidence>
<evidence type="ECO:0000313" key="20">
    <source>
        <dbReference type="Proteomes" id="UP000288216"/>
    </source>
</evidence>
<feature type="domain" description="Ig-like" evidence="18">
    <location>
        <begin position="135"/>
        <end position="228"/>
    </location>
</feature>
<keyword evidence="20" id="KW-1185">Reference proteome</keyword>
<keyword evidence="11 16" id="KW-0472">Membrane</keyword>
<dbReference type="Gene3D" id="2.60.40.10">
    <property type="entry name" value="Immunoglobulins"/>
    <property type="match status" value="3"/>
</dbReference>
<evidence type="ECO:0000256" key="7">
    <source>
        <dbReference type="ARBA" id="ARBA00022737"/>
    </source>
</evidence>
<evidence type="ECO:0000256" key="14">
    <source>
        <dbReference type="ARBA" id="ARBA00023319"/>
    </source>
</evidence>
<dbReference type="Pfam" id="PF13927">
    <property type="entry name" value="Ig_3"/>
    <property type="match status" value="1"/>
</dbReference>
<evidence type="ECO:0000313" key="19">
    <source>
        <dbReference type="EMBL" id="GCB79819.1"/>
    </source>
</evidence>
<dbReference type="FunFam" id="2.60.40.10:FF:000298">
    <property type="entry name" value="Nectin cell adhesion molecule 3"/>
    <property type="match status" value="1"/>
</dbReference>
<evidence type="ECO:0000256" key="17">
    <source>
        <dbReference type="SAM" id="SignalP"/>
    </source>
</evidence>
<keyword evidence="7" id="KW-0677">Repeat</keyword>
<protein>
    <recommendedName>
        <fullName evidence="15">Nectin cell adhesion molecule 3</fullName>
    </recommendedName>
</protein>
<dbReference type="InterPro" id="IPR051427">
    <property type="entry name" value="Nectin/Nectin-like"/>
</dbReference>
<organism evidence="19 20">
    <name type="scientific">Scyliorhinus torazame</name>
    <name type="common">Cloudy catshark</name>
    <name type="synonym">Catulus torazame</name>
    <dbReference type="NCBI Taxonomy" id="75743"/>
    <lineage>
        <taxon>Eukaryota</taxon>
        <taxon>Metazoa</taxon>
        <taxon>Chordata</taxon>
        <taxon>Craniata</taxon>
        <taxon>Vertebrata</taxon>
        <taxon>Chondrichthyes</taxon>
        <taxon>Elasmobranchii</taxon>
        <taxon>Galeomorphii</taxon>
        <taxon>Galeoidea</taxon>
        <taxon>Carcharhiniformes</taxon>
        <taxon>Scyliorhinidae</taxon>
        <taxon>Scyliorhinus</taxon>
    </lineage>
</organism>
<dbReference type="Pfam" id="PF07686">
    <property type="entry name" value="V-set"/>
    <property type="match status" value="1"/>
</dbReference>
<feature type="chain" id="PRO_5019003737" description="Nectin cell adhesion molecule 3" evidence="17">
    <location>
        <begin position="19"/>
        <end position="416"/>
    </location>
</feature>
<dbReference type="GO" id="GO:0005912">
    <property type="term" value="C:adherens junction"/>
    <property type="evidence" value="ECO:0007669"/>
    <property type="project" value="UniProtKB-SubCell"/>
</dbReference>
<comment type="caution">
    <text evidence="19">The sequence shown here is derived from an EMBL/GenBank/DDBJ whole genome shotgun (WGS) entry which is preliminary data.</text>
</comment>
<evidence type="ECO:0000256" key="15">
    <source>
        <dbReference type="ARBA" id="ARBA00082570"/>
    </source>
</evidence>
<dbReference type="InterPro" id="IPR013783">
    <property type="entry name" value="Ig-like_fold"/>
</dbReference>
<evidence type="ECO:0000256" key="8">
    <source>
        <dbReference type="ARBA" id="ARBA00022889"/>
    </source>
</evidence>
<dbReference type="InterPro" id="IPR036179">
    <property type="entry name" value="Ig-like_dom_sf"/>
</dbReference>
<feature type="signal peptide" evidence="17">
    <location>
        <begin position="1"/>
        <end position="18"/>
    </location>
</feature>
<dbReference type="AlphaFoldDB" id="A0A401Q322"/>
<keyword evidence="14" id="KW-0393">Immunoglobulin domain</keyword>
<keyword evidence="6 17" id="KW-0732">Signal</keyword>
<evidence type="ECO:0000256" key="12">
    <source>
        <dbReference type="ARBA" id="ARBA00023157"/>
    </source>
</evidence>
<dbReference type="InterPro" id="IPR013162">
    <property type="entry name" value="CD80_C2-set"/>
</dbReference>
<dbReference type="GO" id="GO:0007156">
    <property type="term" value="P:homophilic cell adhesion via plasma membrane adhesion molecules"/>
    <property type="evidence" value="ECO:0007669"/>
    <property type="project" value="TreeGrafter"/>
</dbReference>
<dbReference type="SUPFAM" id="SSF48726">
    <property type="entry name" value="Immunoglobulin"/>
    <property type="match status" value="3"/>
</dbReference>
<evidence type="ECO:0000256" key="10">
    <source>
        <dbReference type="ARBA" id="ARBA00022989"/>
    </source>
</evidence>
<evidence type="ECO:0000256" key="1">
    <source>
        <dbReference type="ARBA" id="ARBA00004162"/>
    </source>
</evidence>
<gene>
    <name evidence="19" type="ORF">scyTo_0017017</name>
</gene>
<evidence type="ECO:0000256" key="6">
    <source>
        <dbReference type="ARBA" id="ARBA00022729"/>
    </source>
</evidence>
<dbReference type="PANTHER" id="PTHR23277">
    <property type="entry name" value="NECTIN-RELATED"/>
    <property type="match status" value="1"/>
</dbReference>
<evidence type="ECO:0000259" key="18">
    <source>
        <dbReference type="PROSITE" id="PS50835"/>
    </source>
</evidence>
<evidence type="ECO:0000256" key="3">
    <source>
        <dbReference type="ARBA" id="ARBA00007810"/>
    </source>
</evidence>
<feature type="domain" description="Ig-like" evidence="18">
    <location>
        <begin position="233"/>
        <end position="319"/>
    </location>
</feature>
<dbReference type="InterPro" id="IPR013106">
    <property type="entry name" value="Ig_V-set"/>
</dbReference>
<dbReference type="OrthoDB" id="6413693at2759"/>
<dbReference type="OMA" id="YNMASHR"/>
<keyword evidence="10 16" id="KW-1133">Transmembrane helix</keyword>
<comment type="similarity">
    <text evidence="3">Belongs to the nectin family.</text>
</comment>
<proteinExistence type="inferred from homology"/>
<dbReference type="EMBL" id="BFAA01010732">
    <property type="protein sequence ID" value="GCB79819.1"/>
    <property type="molecule type" value="Genomic_DNA"/>
</dbReference>
<evidence type="ECO:0000256" key="13">
    <source>
        <dbReference type="ARBA" id="ARBA00023180"/>
    </source>
</evidence>
<dbReference type="InterPro" id="IPR003599">
    <property type="entry name" value="Ig_sub"/>
</dbReference>
<dbReference type="SMART" id="SM00409">
    <property type="entry name" value="IG"/>
    <property type="match status" value="3"/>
</dbReference>
<keyword evidence="4" id="KW-1003">Cell membrane</keyword>
<dbReference type="SMART" id="SM00408">
    <property type="entry name" value="IGc2"/>
    <property type="match status" value="3"/>
</dbReference>
<keyword evidence="12" id="KW-1015">Disulfide bond</keyword>
<accession>A0A401Q322</accession>
<keyword evidence="13" id="KW-0325">Glycoprotein</keyword>
<dbReference type="InterPro" id="IPR007110">
    <property type="entry name" value="Ig-like_dom"/>
</dbReference>
<evidence type="ECO:0000256" key="4">
    <source>
        <dbReference type="ARBA" id="ARBA00022475"/>
    </source>
</evidence>
<comment type="subcellular location">
    <subcellularLocation>
        <location evidence="2">Cell junction</location>
        <location evidence="2">Adherens junction</location>
    </subcellularLocation>
    <subcellularLocation>
        <location evidence="1">Cell membrane</location>
        <topology evidence="1">Single-pass membrane protein</topology>
    </subcellularLocation>
</comment>
<evidence type="ECO:0000256" key="5">
    <source>
        <dbReference type="ARBA" id="ARBA00022692"/>
    </source>
</evidence>
<dbReference type="SMART" id="SM00406">
    <property type="entry name" value="IGv"/>
    <property type="match status" value="1"/>
</dbReference>